<feature type="binding site" evidence="8">
    <location>
        <begin position="85"/>
        <end position="86"/>
    </location>
    <ligand>
        <name>(2S)-2-hydroxy-3-oxobutyl phosphate</name>
        <dbReference type="ChEBI" id="CHEBI:58830"/>
    </ligand>
</feature>
<dbReference type="PATRIC" id="fig|93930.3.peg.195"/>
<feature type="binding site" evidence="8">
    <location>
        <position position="22"/>
    </location>
    <ligand>
        <name>5-amino-6-(D-ribitylamino)uracil</name>
        <dbReference type="ChEBI" id="CHEBI:15934"/>
    </ligand>
</feature>
<organism evidence="9 10">
    <name type="scientific">Thermotoga petrophila</name>
    <dbReference type="NCBI Taxonomy" id="93929"/>
    <lineage>
        <taxon>Bacteria</taxon>
        <taxon>Thermotogati</taxon>
        <taxon>Thermotogota</taxon>
        <taxon>Thermotogae</taxon>
        <taxon>Thermotogales</taxon>
        <taxon>Thermotogaceae</taxon>
        <taxon>Thermotoga</taxon>
    </lineage>
</organism>
<dbReference type="GO" id="GO:0009349">
    <property type="term" value="C:riboflavin synthase complex"/>
    <property type="evidence" value="ECO:0007669"/>
    <property type="project" value="UniProtKB-UniRule"/>
</dbReference>
<evidence type="ECO:0000256" key="6">
    <source>
        <dbReference type="ARBA" id="ARBA00048785"/>
    </source>
</evidence>
<evidence type="ECO:0000256" key="5">
    <source>
        <dbReference type="ARBA" id="ARBA00022679"/>
    </source>
</evidence>
<dbReference type="RefSeq" id="WP_041844152.1">
    <property type="nucleotide sequence ID" value="NZ_DAITJQ010000004.1"/>
</dbReference>
<feature type="binding site" evidence="8">
    <location>
        <begin position="80"/>
        <end position="82"/>
    </location>
    <ligand>
        <name>5-amino-6-(D-ribitylamino)uracil</name>
        <dbReference type="ChEBI" id="CHEBI:15934"/>
    </ligand>
</feature>
<feature type="binding site" evidence="8">
    <location>
        <position position="113"/>
    </location>
    <ligand>
        <name>5-amino-6-(D-ribitylamino)uracil</name>
        <dbReference type="ChEBI" id="CHEBI:15934"/>
    </ligand>
</feature>
<dbReference type="Proteomes" id="UP000058636">
    <property type="component" value="Unassembled WGS sequence"/>
</dbReference>
<protein>
    <recommendedName>
        <fullName evidence="7 8">6,7-dimethyl-8-ribityllumazine synthase</fullName>
        <shortName evidence="8">DMRL synthase</shortName>
        <shortName evidence="8">LS</shortName>
        <shortName evidence="8">Lumazine synthase</shortName>
        <ecNumber evidence="3 8">2.5.1.78</ecNumber>
    </recommendedName>
</protein>
<evidence type="ECO:0000256" key="1">
    <source>
        <dbReference type="ARBA" id="ARBA00004917"/>
    </source>
</evidence>
<dbReference type="InterPro" id="IPR034964">
    <property type="entry name" value="LS"/>
</dbReference>
<comment type="catalytic activity">
    <reaction evidence="6 8">
        <text>(2S)-2-hydroxy-3-oxobutyl phosphate + 5-amino-6-(D-ribitylamino)uracil = 6,7-dimethyl-8-(1-D-ribityl)lumazine + phosphate + 2 H2O + H(+)</text>
        <dbReference type="Rhea" id="RHEA:26152"/>
        <dbReference type="ChEBI" id="CHEBI:15377"/>
        <dbReference type="ChEBI" id="CHEBI:15378"/>
        <dbReference type="ChEBI" id="CHEBI:15934"/>
        <dbReference type="ChEBI" id="CHEBI:43474"/>
        <dbReference type="ChEBI" id="CHEBI:58201"/>
        <dbReference type="ChEBI" id="CHEBI:58830"/>
        <dbReference type="EC" id="2.5.1.78"/>
    </reaction>
</comment>
<comment type="function">
    <text evidence="8">Catalyzes the formation of 6,7-dimethyl-8-ribityllumazine by condensation of 5-amino-6-(D-ribitylamino)uracil with 3,4-dihydroxy-2-butanone 4-phosphate. This is the penultimate step in the biosynthesis of riboflavin.</text>
</comment>
<dbReference type="InterPro" id="IPR036467">
    <property type="entry name" value="LS/RS_sf"/>
</dbReference>
<dbReference type="CDD" id="cd09209">
    <property type="entry name" value="Lumazine_synthase-I"/>
    <property type="match status" value="1"/>
</dbReference>
<keyword evidence="4 8" id="KW-0686">Riboflavin biosynthesis</keyword>
<dbReference type="Gene3D" id="3.40.50.960">
    <property type="entry name" value="Lumazine/riboflavin synthase"/>
    <property type="match status" value="1"/>
</dbReference>
<feature type="binding site" evidence="8">
    <location>
        <begin position="56"/>
        <end position="58"/>
    </location>
    <ligand>
        <name>5-amino-6-(D-ribitylamino)uracil</name>
        <dbReference type="ChEBI" id="CHEBI:15934"/>
    </ligand>
</feature>
<evidence type="ECO:0000313" key="9">
    <source>
        <dbReference type="EMBL" id="KUK22715.1"/>
    </source>
</evidence>
<evidence type="ECO:0000313" key="10">
    <source>
        <dbReference type="Proteomes" id="UP000058636"/>
    </source>
</evidence>
<evidence type="ECO:0000256" key="8">
    <source>
        <dbReference type="HAMAP-Rule" id="MF_00178"/>
    </source>
</evidence>
<dbReference type="AlphaFoldDB" id="A0A101EQ37"/>
<dbReference type="GO" id="GO:0000906">
    <property type="term" value="F:6,7-dimethyl-8-ribityllumazine synthase activity"/>
    <property type="evidence" value="ECO:0007669"/>
    <property type="project" value="UniProtKB-UniRule"/>
</dbReference>
<reference evidence="9 10" key="1">
    <citation type="journal article" date="2015" name="MBio">
        <title>Genome-Resolved Metagenomic Analysis Reveals Roles for Candidate Phyla and Other Microbial Community Members in Biogeochemical Transformations in Oil Reservoirs.</title>
        <authorList>
            <person name="Hu P."/>
            <person name="Tom L."/>
            <person name="Singh A."/>
            <person name="Thomas B.C."/>
            <person name="Baker B.J."/>
            <person name="Piceno Y.M."/>
            <person name="Andersen G.L."/>
            <person name="Banfield J.F."/>
        </authorList>
    </citation>
    <scope>NUCLEOTIDE SEQUENCE [LARGE SCALE GENOMIC DNA]</scope>
    <source>
        <strain evidence="9">46_26</strain>
    </source>
</reference>
<comment type="caution">
    <text evidence="9">The sequence shown here is derived from an EMBL/GenBank/DDBJ whole genome shotgun (WGS) entry which is preliminary data.</text>
</comment>
<feature type="active site" description="Proton donor" evidence="8">
    <location>
        <position position="88"/>
    </location>
</feature>
<dbReference type="EMBL" id="LGFG01000104">
    <property type="protein sequence ID" value="KUK22715.1"/>
    <property type="molecule type" value="Genomic_DNA"/>
</dbReference>
<proteinExistence type="inferred from homology"/>
<dbReference type="SUPFAM" id="SSF52121">
    <property type="entry name" value="Lumazine synthase"/>
    <property type="match status" value="1"/>
</dbReference>
<dbReference type="NCBIfam" id="TIGR00114">
    <property type="entry name" value="lumazine-synth"/>
    <property type="match status" value="1"/>
</dbReference>
<comment type="pathway">
    <text evidence="1 8">Cofactor biosynthesis; riboflavin biosynthesis; riboflavin from 2-hydroxy-3-oxobutyl phosphate and 5-amino-6-(D-ribitylamino)uracil: step 1/2.</text>
</comment>
<evidence type="ECO:0000256" key="4">
    <source>
        <dbReference type="ARBA" id="ARBA00022619"/>
    </source>
</evidence>
<dbReference type="GO" id="GO:0005829">
    <property type="term" value="C:cytosol"/>
    <property type="evidence" value="ECO:0007669"/>
    <property type="project" value="TreeGrafter"/>
</dbReference>
<name>A0A101EQ37_9THEM</name>
<dbReference type="EC" id="2.5.1.78" evidence="3 8"/>
<gene>
    <name evidence="8" type="primary">ribH</name>
    <name evidence="9" type="ORF">XD57_1184</name>
</gene>
<evidence type="ECO:0000256" key="3">
    <source>
        <dbReference type="ARBA" id="ARBA00012664"/>
    </source>
</evidence>
<comment type="similarity">
    <text evidence="2 8">Belongs to the DMRL synthase family.</text>
</comment>
<dbReference type="FunFam" id="3.40.50.960:FF:000001">
    <property type="entry name" value="6,7-dimethyl-8-ribityllumazine synthase"/>
    <property type="match status" value="1"/>
</dbReference>
<feature type="binding site" evidence="8">
    <location>
        <position position="127"/>
    </location>
    <ligand>
        <name>(2S)-2-hydroxy-3-oxobutyl phosphate</name>
        <dbReference type="ChEBI" id="CHEBI:58830"/>
    </ligand>
</feature>
<keyword evidence="5 8" id="KW-0808">Transferase</keyword>
<dbReference type="InterPro" id="IPR002180">
    <property type="entry name" value="LS/RS"/>
</dbReference>
<dbReference type="PANTHER" id="PTHR21058">
    <property type="entry name" value="6,7-DIMETHYL-8-RIBITYLLUMAZINE SYNTHASE DMRL SYNTHASE LUMAZINE SYNTHASE"/>
    <property type="match status" value="1"/>
</dbReference>
<dbReference type="Pfam" id="PF00885">
    <property type="entry name" value="DMRL_synthase"/>
    <property type="match status" value="1"/>
</dbReference>
<dbReference type="PANTHER" id="PTHR21058:SF0">
    <property type="entry name" value="6,7-DIMETHYL-8-RIBITYLLUMAZINE SYNTHASE"/>
    <property type="match status" value="1"/>
</dbReference>
<sequence length="165" mass="17981">MKVVQGDYRGEGLKIAVVVPRFNDLVTSKLLEGALDGLKRHGVSDENITVVRIPGSMEAIYTLKRLLDLGVHDAIIVLGAVIRGETYHFNVVANEIGKAVAQFNMTSDIPIVFGVLTTDTLEQALNRAGAKSGNKGFEAAMVAIEMANLRKRLRRDIFESDSNGR</sequence>
<dbReference type="GO" id="GO:0009231">
    <property type="term" value="P:riboflavin biosynthetic process"/>
    <property type="evidence" value="ECO:0007669"/>
    <property type="project" value="UniProtKB-UniRule"/>
</dbReference>
<dbReference type="UniPathway" id="UPA00275">
    <property type="reaction ID" value="UER00404"/>
</dbReference>
<evidence type="ECO:0000256" key="2">
    <source>
        <dbReference type="ARBA" id="ARBA00007424"/>
    </source>
</evidence>
<evidence type="ECO:0000256" key="7">
    <source>
        <dbReference type="ARBA" id="ARBA00072606"/>
    </source>
</evidence>
<dbReference type="HAMAP" id="MF_00178">
    <property type="entry name" value="Lumazine_synth"/>
    <property type="match status" value="1"/>
</dbReference>
<accession>A0A101EQ37</accession>